<dbReference type="InterPro" id="IPR017900">
    <property type="entry name" value="4Fe4S_Fe_S_CS"/>
</dbReference>
<keyword evidence="4" id="KW-0479">Metal-binding</keyword>
<feature type="domain" description="4Fe-4S ferredoxin-type" evidence="15">
    <location>
        <begin position="944"/>
        <end position="972"/>
    </location>
</feature>
<evidence type="ECO:0000313" key="16">
    <source>
        <dbReference type="EMBL" id="MTV49191.1"/>
    </source>
</evidence>
<evidence type="ECO:0000256" key="12">
    <source>
        <dbReference type="ARBA" id="ARBA00049578"/>
    </source>
</evidence>
<dbReference type="Gene3D" id="3.30.70.20">
    <property type="match status" value="1"/>
</dbReference>
<proteinExistence type="predicted"/>
<keyword evidence="5" id="KW-0560">Oxidoreductase</keyword>
<dbReference type="InterPro" id="IPR017896">
    <property type="entry name" value="4Fe4S_Fe-S-bd"/>
</dbReference>
<evidence type="ECO:0000256" key="14">
    <source>
        <dbReference type="ARBA" id="ARBA00049728"/>
    </source>
</evidence>
<dbReference type="SUPFAM" id="SSF51395">
    <property type="entry name" value="FMN-linked oxidoreductases"/>
    <property type="match status" value="1"/>
</dbReference>
<dbReference type="InterPro" id="IPR028261">
    <property type="entry name" value="DPD_II"/>
</dbReference>
<dbReference type="GO" id="GO:0051536">
    <property type="term" value="F:iron-sulfur cluster binding"/>
    <property type="evidence" value="ECO:0007669"/>
    <property type="project" value="UniProtKB-KW"/>
</dbReference>
<accession>A0A6I3SJV3</accession>
<dbReference type="SUPFAM" id="SSF54862">
    <property type="entry name" value="4Fe-4S ferredoxins"/>
    <property type="match status" value="1"/>
</dbReference>
<evidence type="ECO:0000256" key="9">
    <source>
        <dbReference type="ARBA" id="ARBA00032722"/>
    </source>
</evidence>
<keyword evidence="6" id="KW-0408">Iron</keyword>
<keyword evidence="7" id="KW-0411">Iron-sulfur</keyword>
<name>A0A6I3SJV3_HELMO</name>
<dbReference type="NCBIfam" id="TIGR03315">
    <property type="entry name" value="Se_ygfK"/>
    <property type="match status" value="1"/>
</dbReference>
<comment type="function">
    <text evidence="12">Involved in pyrimidine base degradation. Catalyzes physiologically the reduction of uracil to 5,6-dihydrouracil (DHU) by using NADH as a specific cosubstrate. It also catalyzes the reverse reaction and the reduction of thymine to 5,6-dihydrothymine (DHT).</text>
</comment>
<evidence type="ECO:0000256" key="3">
    <source>
        <dbReference type="ARBA" id="ARBA00022643"/>
    </source>
</evidence>
<comment type="cofactor">
    <cofactor evidence="1">
        <name>FMN</name>
        <dbReference type="ChEBI" id="CHEBI:58210"/>
    </cofactor>
</comment>
<evidence type="ECO:0000256" key="4">
    <source>
        <dbReference type="ARBA" id="ARBA00022723"/>
    </source>
</evidence>
<dbReference type="Gene3D" id="3.50.50.60">
    <property type="entry name" value="FAD/NAD(P)-binding domain"/>
    <property type="match status" value="2"/>
</dbReference>
<dbReference type="Gene3D" id="1.10.1060.10">
    <property type="entry name" value="Alpha-helical ferredoxin"/>
    <property type="match status" value="1"/>
</dbReference>
<dbReference type="InterPro" id="IPR023753">
    <property type="entry name" value="FAD/NAD-binding_dom"/>
</dbReference>
<keyword evidence="2" id="KW-0285">Flavoprotein</keyword>
<comment type="caution">
    <text evidence="16">The sequence shown here is derived from an EMBL/GenBank/DDBJ whole genome shotgun (WGS) entry which is preliminary data.</text>
</comment>
<dbReference type="SUPFAM" id="SSF46548">
    <property type="entry name" value="alpha-helical ferredoxin"/>
    <property type="match status" value="1"/>
</dbReference>
<evidence type="ECO:0000256" key="7">
    <source>
        <dbReference type="ARBA" id="ARBA00023014"/>
    </source>
</evidence>
<dbReference type="OrthoDB" id="9803192at2"/>
<dbReference type="GO" id="GO:0046872">
    <property type="term" value="F:metal ion binding"/>
    <property type="evidence" value="ECO:0007669"/>
    <property type="project" value="UniProtKB-KW"/>
</dbReference>
<dbReference type="PANTHER" id="PTHR43073">
    <property type="entry name" value="DIHYDROPYRIMIDINE DEHYDROGENASE [NADP(+)]"/>
    <property type="match status" value="1"/>
</dbReference>
<dbReference type="GO" id="GO:0004159">
    <property type="term" value="F:dihydropyrimidine dehydrogenase (NAD+) activity"/>
    <property type="evidence" value="ECO:0007669"/>
    <property type="project" value="UniProtKB-EC"/>
</dbReference>
<evidence type="ECO:0000256" key="2">
    <source>
        <dbReference type="ARBA" id="ARBA00022630"/>
    </source>
</evidence>
<dbReference type="EC" id="1.3.1.1" evidence="14"/>
<evidence type="ECO:0000256" key="6">
    <source>
        <dbReference type="ARBA" id="ARBA00023004"/>
    </source>
</evidence>
<evidence type="ECO:0000256" key="13">
    <source>
        <dbReference type="ARBA" id="ARBA00049714"/>
    </source>
</evidence>
<evidence type="ECO:0000256" key="1">
    <source>
        <dbReference type="ARBA" id="ARBA00001917"/>
    </source>
</evidence>
<comment type="catalytic activity">
    <reaction evidence="10">
        <text>5,6-dihydrothymine + NAD(+) = thymine + NADH + H(+)</text>
        <dbReference type="Rhea" id="RHEA:28791"/>
        <dbReference type="ChEBI" id="CHEBI:15378"/>
        <dbReference type="ChEBI" id="CHEBI:17821"/>
        <dbReference type="ChEBI" id="CHEBI:27468"/>
        <dbReference type="ChEBI" id="CHEBI:57540"/>
        <dbReference type="ChEBI" id="CHEBI:57945"/>
        <dbReference type="EC" id="1.3.1.1"/>
    </reaction>
</comment>
<dbReference type="PANTHER" id="PTHR43073:SF2">
    <property type="entry name" value="DIHYDROPYRIMIDINE DEHYDROGENASE [NADP(+)]"/>
    <property type="match status" value="1"/>
</dbReference>
<dbReference type="SUPFAM" id="SSF51971">
    <property type="entry name" value="Nucleotide-binding domain"/>
    <property type="match status" value="1"/>
</dbReference>
<dbReference type="Pfam" id="PF14691">
    <property type="entry name" value="Fer4_20"/>
    <property type="match status" value="1"/>
</dbReference>
<organism evidence="16 17">
    <name type="scientific">Heliobacterium mobile</name>
    <name type="common">Heliobacillus mobilis</name>
    <dbReference type="NCBI Taxonomy" id="28064"/>
    <lineage>
        <taxon>Bacteria</taxon>
        <taxon>Bacillati</taxon>
        <taxon>Bacillota</taxon>
        <taxon>Clostridia</taxon>
        <taxon>Eubacteriales</taxon>
        <taxon>Heliobacteriaceae</taxon>
        <taxon>Heliobacterium</taxon>
    </lineage>
</organism>
<dbReference type="Proteomes" id="UP000430670">
    <property type="component" value="Unassembled WGS sequence"/>
</dbReference>
<dbReference type="InterPro" id="IPR017701">
    <property type="entry name" value="Se_rdtase_YgfK"/>
</dbReference>
<dbReference type="EMBL" id="WNKU01000009">
    <property type="protein sequence ID" value="MTV49191.1"/>
    <property type="molecule type" value="Genomic_DNA"/>
</dbReference>
<evidence type="ECO:0000256" key="11">
    <source>
        <dbReference type="ARBA" id="ARBA00048792"/>
    </source>
</evidence>
<evidence type="ECO:0000256" key="8">
    <source>
        <dbReference type="ARBA" id="ARBA00030119"/>
    </source>
</evidence>
<evidence type="ECO:0000256" key="5">
    <source>
        <dbReference type="ARBA" id="ARBA00023002"/>
    </source>
</evidence>
<dbReference type="InterPro" id="IPR036188">
    <property type="entry name" value="FAD/NAD-bd_sf"/>
</dbReference>
<sequence length="1047" mass="116554">MGDMMRPIPFRELLQRIFEEYATERSIFSLPEESFFRKKGTKQVRFFGEPCETAVGPAAGPHTQLAQNIVTSYLAGSRFIELKTVQEKEPPVAKPCIDAEDEGFNTEWSSEFTVEKAYEEYIKAWVALYLIEEIFALRASDERSFLFNMSVGYNMEGICSPRMNRYIDDLRDASDHPCFIRCLNELDSIIKDDSFFAGTGLEGRLPEIQSLPERISPKVCKSVTLSTMHGCPPAEIEKICAYMITEKKMETYVKLNPTLLTFPVVRQILDNLGFDYVELAQESFDHDLQYTDAVPMLHRLKRLAQDHGRFFGVKLTNTLGSVNFKGRLPGGEMYMSGRALFPISINLAAKISKEFSGEMPISFSGGINEHNIVDVFQTGIKPITVATDLLKPGGYGRLVAMAAKLEDLGGWDRARIDVDKLSALAEKALQADFTQKQYRGTAKATINGTLPLFDCAEAPCKTACPIHQDIPEYIRLVGEKRYAEALALIYEKNALPSITGHICDHACQYHCTRMDYEGCVLIREMKRIAVKQGFAEYREKWAVPAKKHAAKVAVMGAGPAGLASAYFLAREGFDVTVFEPRQSAGGTVRHVIPRFRISDEAIESDIQFIKDHGVKFHFGADRSLTPEALKGQGFSYVIVAVGAGAEKDFLLENASSSVRIISALEFLQRYNSEPASLQLGKHVAIVGAGNTAMDASRTALKLPGVESSTVIYRRTEKEMPAYREEYELALADKVKFHFLLNPESFDADGTLRCRVMKLGQRDSSGRRKPEKTEELRTLPIDTLITAIGEDVDYALLHRLGLTASDKMPPETNKLNCETVLQGVYLVGDAHRGPSSIVNGIADGRKAADAICRIEDPAWQPSRFTPSPTSAEQVKRIASKKQGLTAQSDVPVEAGDEVNLAVGDKEYHRCVECNSVCNKCVEVCPNRANVAVPMSDEGRFRNYYQIVHIDAYCNECGNCASFCPWEGRPYTDKPTLFSLRNDFEDSRNPGFFVEGDQVLVRLNGEVHTFALADGTFAADSCDGEWSKLSQLFAKLYQNRPSLFGHVDE</sequence>
<dbReference type="PROSITE" id="PS51379">
    <property type="entry name" value="4FE4S_FER_2"/>
    <property type="match status" value="1"/>
</dbReference>
<dbReference type="AlphaFoldDB" id="A0A6I3SJV3"/>
<dbReference type="PROSITE" id="PS00198">
    <property type="entry name" value="4FE4S_FER_1"/>
    <property type="match status" value="1"/>
</dbReference>
<dbReference type="InterPro" id="IPR009051">
    <property type="entry name" value="Helical_ferredxn"/>
</dbReference>
<comment type="subunit">
    <text evidence="13">Heterotetramer of 2 PreA and 2 PreT subunits.</text>
</comment>
<dbReference type="PRINTS" id="PR00419">
    <property type="entry name" value="ADXRDTASE"/>
</dbReference>
<evidence type="ECO:0000313" key="17">
    <source>
        <dbReference type="Proteomes" id="UP000430670"/>
    </source>
</evidence>
<comment type="catalytic activity">
    <reaction evidence="11">
        <text>5,6-dihydrouracil + NAD(+) = uracil + NADH + H(+)</text>
        <dbReference type="Rhea" id="RHEA:20189"/>
        <dbReference type="ChEBI" id="CHEBI:15378"/>
        <dbReference type="ChEBI" id="CHEBI:15901"/>
        <dbReference type="ChEBI" id="CHEBI:17568"/>
        <dbReference type="ChEBI" id="CHEBI:57540"/>
        <dbReference type="ChEBI" id="CHEBI:57945"/>
        <dbReference type="EC" id="1.3.1.1"/>
    </reaction>
</comment>
<gene>
    <name evidence="16" type="primary">ygfK</name>
    <name evidence="16" type="ORF">GJ688_09390</name>
</gene>
<keyword evidence="17" id="KW-1185">Reference proteome</keyword>
<reference evidence="16 17" key="1">
    <citation type="submission" date="2019-11" db="EMBL/GenBank/DDBJ databases">
        <title>Whole-genome sequence of a the green, strictly anaerobic photosynthetic bacterium Heliobacillus mobilis DSM 6151.</title>
        <authorList>
            <person name="Kyndt J.A."/>
            <person name="Meyer T.E."/>
        </authorList>
    </citation>
    <scope>NUCLEOTIDE SEQUENCE [LARGE SCALE GENOMIC DNA]</scope>
    <source>
        <strain evidence="16 17">DSM 6151</strain>
    </source>
</reference>
<dbReference type="Pfam" id="PF07992">
    <property type="entry name" value="Pyr_redox_2"/>
    <property type="match status" value="1"/>
</dbReference>
<protein>
    <recommendedName>
        <fullName evidence="14">dihydrouracil dehydrogenase (NAD(+))</fullName>
        <ecNumber evidence="14">1.3.1.1</ecNumber>
    </recommendedName>
    <alternativeName>
        <fullName evidence="9">Dihydrothymine dehydrogenase</fullName>
    </alternativeName>
    <alternativeName>
        <fullName evidence="8">Dihydrouracil dehydrogenase</fullName>
    </alternativeName>
</protein>
<evidence type="ECO:0000259" key="15">
    <source>
        <dbReference type="PROSITE" id="PS51379"/>
    </source>
</evidence>
<keyword evidence="3" id="KW-0288">FMN</keyword>
<evidence type="ECO:0000256" key="10">
    <source>
        <dbReference type="ARBA" id="ARBA00047685"/>
    </source>
</evidence>